<comment type="similarity">
    <text evidence="1 8">Belongs to the peptidase S14 family.</text>
</comment>
<dbReference type="HOGENOM" id="CLU_574895_0_0_1"/>
<keyword evidence="3 7" id="KW-0378">Hydrolase</keyword>
<dbReference type="SUPFAM" id="SSF52096">
    <property type="entry name" value="ClpP/crotonase"/>
    <property type="match status" value="1"/>
</dbReference>
<evidence type="ECO:0000256" key="9">
    <source>
        <dbReference type="SAM" id="MobiDB-lite"/>
    </source>
</evidence>
<dbReference type="Proteomes" id="UP000013521">
    <property type="component" value="Unassembled WGS sequence"/>
</dbReference>
<accession>R1FVH6</accession>
<dbReference type="GO" id="GO:0051117">
    <property type="term" value="F:ATPase binding"/>
    <property type="evidence" value="ECO:0007669"/>
    <property type="project" value="TreeGrafter"/>
</dbReference>
<sequence>MEEVQELGLMFAEDDIFSRLLKERIVCLNGEVNEVVSASVVAQLLFLEADNPEKPINLYINSPGGSVTAGLAIYDTMTYIRSPVTTICVGQAASMGSLLLCGGAPGHRFCLPHSSIMIHQPSGGYFGQASDIAIHAKEILRIRTQLNKIYQKHLTKPHTLDQIEKLMERDYFMAAEEAKELGLIDKILDKRETPQRSPHEADEADDESNKYTSDGFTTYRMRTGSKRALPLPPLMDPIALAARERWTEPKKPAPAAKDLSPFQQKLHQSPYAHALATPVRLDRTTFTHLPSFFHLSLHPVPHPTTSDPWLLPTSLHASATPTKNQAPATSNKLPTTYVALRRAHIRLLTTQRGDRWRSAVNMRAQEKLGRGADRALVWRDDMDALVLRALRSAAFRRLQYGFGKPRGGGVLSRLPGPHPSLGAALARVPDAGALLFLRPVTGAAAGLAAAAVRRCLERGDQLVDEVARDYVIESV</sequence>
<dbReference type="OrthoDB" id="2017408at2759"/>
<dbReference type="HAMAP" id="MF_00444">
    <property type="entry name" value="ClpP"/>
    <property type="match status" value="1"/>
</dbReference>
<dbReference type="InterPro" id="IPR018215">
    <property type="entry name" value="ClpP_Ser_AS"/>
</dbReference>
<dbReference type="EC" id="3.4.21.92" evidence="7"/>
<evidence type="ECO:0000256" key="7">
    <source>
        <dbReference type="RuleBase" id="RU000549"/>
    </source>
</evidence>
<dbReference type="InterPro" id="IPR029045">
    <property type="entry name" value="ClpP/crotonase-like_dom_sf"/>
</dbReference>
<evidence type="ECO:0000256" key="2">
    <source>
        <dbReference type="ARBA" id="ARBA00022670"/>
    </source>
</evidence>
<dbReference type="EMBL" id="KB916911">
    <property type="protein sequence ID" value="EOD43085.1"/>
    <property type="molecule type" value="Genomic_DNA"/>
</dbReference>
<dbReference type="PRINTS" id="PR00127">
    <property type="entry name" value="CLPPROTEASEP"/>
</dbReference>
<dbReference type="eggNOG" id="KOG0840">
    <property type="taxonomic scope" value="Eukaryota"/>
</dbReference>
<reference evidence="11" key="1">
    <citation type="journal article" date="2013" name="Genome Announc.">
        <title>Draft genome sequence of Neofusicoccum parvum isolate UCR-NP2, a fungal vascular pathogen associated with grapevine cankers.</title>
        <authorList>
            <person name="Blanco-Ulate B."/>
            <person name="Rolshausen P."/>
            <person name="Cantu D."/>
        </authorList>
    </citation>
    <scope>NUCLEOTIDE SEQUENCE [LARGE SCALE GENOMIC DNA]</scope>
    <source>
        <strain evidence="11">UCR-NP2</strain>
    </source>
</reference>
<dbReference type="GO" id="GO:0004252">
    <property type="term" value="F:serine-type endopeptidase activity"/>
    <property type="evidence" value="ECO:0007669"/>
    <property type="project" value="UniProtKB-EC"/>
</dbReference>
<dbReference type="Gene3D" id="3.90.226.10">
    <property type="entry name" value="2-enoyl-CoA Hydratase, Chain A, domain 1"/>
    <property type="match status" value="1"/>
</dbReference>
<dbReference type="GO" id="GO:0006515">
    <property type="term" value="P:protein quality control for misfolded or incompletely synthesized proteins"/>
    <property type="evidence" value="ECO:0007669"/>
    <property type="project" value="TreeGrafter"/>
</dbReference>
<evidence type="ECO:0000256" key="5">
    <source>
        <dbReference type="PROSITE-ProRule" id="PRU10085"/>
    </source>
</evidence>
<feature type="active site" evidence="5">
    <location>
        <position position="94"/>
    </location>
</feature>
<dbReference type="AlphaFoldDB" id="R1FVH6"/>
<evidence type="ECO:0000256" key="8">
    <source>
        <dbReference type="RuleBase" id="RU003567"/>
    </source>
</evidence>
<dbReference type="InterPro" id="IPR023562">
    <property type="entry name" value="ClpP/TepA"/>
</dbReference>
<protein>
    <recommendedName>
        <fullName evidence="8">ATP-dependent Clp protease proteolytic subunit</fullName>
        <ecNumber evidence="7">3.4.21.92</ecNumber>
    </recommendedName>
</protein>
<dbReference type="CDD" id="cd07017">
    <property type="entry name" value="S14_ClpP_2"/>
    <property type="match status" value="1"/>
</dbReference>
<dbReference type="KEGG" id="npa:UCRNP2_10209"/>
<evidence type="ECO:0000256" key="3">
    <source>
        <dbReference type="ARBA" id="ARBA00022801"/>
    </source>
</evidence>
<dbReference type="GO" id="GO:0004176">
    <property type="term" value="F:ATP-dependent peptidase activity"/>
    <property type="evidence" value="ECO:0007669"/>
    <property type="project" value="InterPro"/>
</dbReference>
<evidence type="ECO:0000256" key="1">
    <source>
        <dbReference type="ARBA" id="ARBA00007039"/>
    </source>
</evidence>
<dbReference type="Pfam" id="PF00574">
    <property type="entry name" value="CLP_protease"/>
    <property type="match status" value="1"/>
</dbReference>
<dbReference type="InterPro" id="IPR001907">
    <property type="entry name" value="ClpP"/>
</dbReference>
<feature type="region of interest" description="Disordered" evidence="9">
    <location>
        <begin position="189"/>
        <end position="217"/>
    </location>
</feature>
<feature type="active site" evidence="6">
    <location>
        <position position="119"/>
    </location>
</feature>
<dbReference type="PANTHER" id="PTHR10381:SF11">
    <property type="entry name" value="ATP-DEPENDENT CLP PROTEASE PROTEOLYTIC SUBUNIT, MITOCHONDRIAL"/>
    <property type="match status" value="1"/>
</dbReference>
<keyword evidence="2 7" id="KW-0645">Protease</keyword>
<keyword evidence="4 7" id="KW-0720">Serine protease</keyword>
<dbReference type="PROSITE" id="PS00382">
    <property type="entry name" value="CLP_PROTEASE_HIS"/>
    <property type="match status" value="1"/>
</dbReference>
<evidence type="ECO:0000313" key="10">
    <source>
        <dbReference type="EMBL" id="EOD43085.1"/>
    </source>
</evidence>
<organism evidence="10 11">
    <name type="scientific">Botryosphaeria parva (strain UCR-NP2)</name>
    <name type="common">Grapevine canker fungus</name>
    <name type="synonym">Neofusicoccum parvum</name>
    <dbReference type="NCBI Taxonomy" id="1287680"/>
    <lineage>
        <taxon>Eukaryota</taxon>
        <taxon>Fungi</taxon>
        <taxon>Dikarya</taxon>
        <taxon>Ascomycota</taxon>
        <taxon>Pezizomycotina</taxon>
        <taxon>Dothideomycetes</taxon>
        <taxon>Dothideomycetes incertae sedis</taxon>
        <taxon>Botryosphaeriales</taxon>
        <taxon>Botryosphaeriaceae</taxon>
        <taxon>Neofusicoccum</taxon>
    </lineage>
</organism>
<dbReference type="NCBIfam" id="NF009205">
    <property type="entry name" value="PRK12553.1"/>
    <property type="match status" value="1"/>
</dbReference>
<dbReference type="GO" id="GO:0009368">
    <property type="term" value="C:endopeptidase Clp complex"/>
    <property type="evidence" value="ECO:0007669"/>
    <property type="project" value="TreeGrafter"/>
</dbReference>
<name>R1FVH6_BOTPV</name>
<dbReference type="STRING" id="1287680.R1FVH6"/>
<feature type="compositionally biased region" description="Basic and acidic residues" evidence="9">
    <location>
        <begin position="189"/>
        <end position="201"/>
    </location>
</feature>
<evidence type="ECO:0000313" key="11">
    <source>
        <dbReference type="Proteomes" id="UP000013521"/>
    </source>
</evidence>
<dbReference type="InterPro" id="IPR033135">
    <property type="entry name" value="ClpP_His_AS"/>
</dbReference>
<proteinExistence type="inferred from homology"/>
<dbReference type="PANTHER" id="PTHR10381">
    <property type="entry name" value="ATP-DEPENDENT CLP PROTEASE PROTEOLYTIC SUBUNIT"/>
    <property type="match status" value="1"/>
</dbReference>
<evidence type="ECO:0000256" key="4">
    <source>
        <dbReference type="ARBA" id="ARBA00022825"/>
    </source>
</evidence>
<evidence type="ECO:0000256" key="6">
    <source>
        <dbReference type="PROSITE-ProRule" id="PRU10086"/>
    </source>
</evidence>
<gene>
    <name evidence="10" type="ORF">UCRNP2_10209</name>
</gene>
<dbReference type="NCBIfam" id="NF001368">
    <property type="entry name" value="PRK00277.1"/>
    <property type="match status" value="1"/>
</dbReference>
<dbReference type="PROSITE" id="PS00381">
    <property type="entry name" value="CLP_PROTEASE_SER"/>
    <property type="match status" value="1"/>
</dbReference>
<dbReference type="FunFam" id="3.90.226.10:FF:000002">
    <property type="entry name" value="ATP-dependent Clp protease proteolytic subunit"/>
    <property type="match status" value="1"/>
</dbReference>